<dbReference type="STRING" id="1179773.BN6_51430"/>
<keyword evidence="2" id="KW-0663">Pyridoxal phosphate</keyword>
<evidence type="ECO:0000313" key="5">
    <source>
        <dbReference type="EMBL" id="CCH32409.1"/>
    </source>
</evidence>
<feature type="compositionally biased region" description="Basic and acidic residues" evidence="3">
    <location>
        <begin position="37"/>
        <end position="49"/>
    </location>
</feature>
<feature type="region of interest" description="Disordered" evidence="3">
    <location>
        <begin position="1"/>
        <end position="69"/>
    </location>
</feature>
<name>K0K687_SACES</name>
<reference evidence="5 6" key="1">
    <citation type="journal article" date="2012" name="BMC Genomics">
        <title>Complete genome sequence of Saccharothrix espanaensis DSM 44229T and comparison to the other completely sequenced Pseudonocardiaceae.</title>
        <authorList>
            <person name="Strobel T."/>
            <person name="Al-Dilaimi A."/>
            <person name="Blom J."/>
            <person name="Gessner A."/>
            <person name="Kalinowski J."/>
            <person name="Luzhetska M."/>
            <person name="Puhler A."/>
            <person name="Szczepanowski R."/>
            <person name="Bechthold A."/>
            <person name="Ruckert C."/>
        </authorList>
    </citation>
    <scope>NUCLEOTIDE SEQUENCE [LARGE SCALE GENOMIC DNA]</scope>
    <source>
        <strain evidence="6">ATCC 51144 / DSM 44229 / JCM 9112 / NBRC 15066 / NRRL 15764</strain>
    </source>
</reference>
<dbReference type="PANTHER" id="PTHR10314">
    <property type="entry name" value="CYSTATHIONINE BETA-SYNTHASE"/>
    <property type="match status" value="1"/>
</dbReference>
<comment type="cofactor">
    <cofactor evidence="1">
        <name>pyridoxal 5'-phosphate</name>
        <dbReference type="ChEBI" id="CHEBI:597326"/>
    </cofactor>
</comment>
<keyword evidence="6" id="KW-1185">Reference proteome</keyword>
<evidence type="ECO:0000256" key="2">
    <source>
        <dbReference type="ARBA" id="ARBA00022898"/>
    </source>
</evidence>
<evidence type="ECO:0000313" key="6">
    <source>
        <dbReference type="Proteomes" id="UP000006281"/>
    </source>
</evidence>
<dbReference type="Gene3D" id="3.40.50.1100">
    <property type="match status" value="2"/>
</dbReference>
<dbReference type="SUPFAM" id="SSF53686">
    <property type="entry name" value="Tryptophan synthase beta subunit-like PLP-dependent enzymes"/>
    <property type="match status" value="1"/>
</dbReference>
<feature type="compositionally biased region" description="Basic and acidic residues" evidence="3">
    <location>
        <begin position="60"/>
        <end position="69"/>
    </location>
</feature>
<dbReference type="PATRIC" id="fig|1179773.3.peg.5169"/>
<dbReference type="InterPro" id="IPR050214">
    <property type="entry name" value="Cys_Synth/Cystath_Beta-Synth"/>
</dbReference>
<evidence type="ECO:0000256" key="1">
    <source>
        <dbReference type="ARBA" id="ARBA00001933"/>
    </source>
</evidence>
<dbReference type="EMBL" id="HE804045">
    <property type="protein sequence ID" value="CCH32409.1"/>
    <property type="molecule type" value="Genomic_DNA"/>
</dbReference>
<feature type="domain" description="Tryptophan synthase beta chain-like PALP" evidence="4">
    <location>
        <begin position="99"/>
        <end position="340"/>
    </location>
</feature>
<dbReference type="KEGG" id="sesp:BN6_51430"/>
<dbReference type="AlphaFoldDB" id="K0K687"/>
<dbReference type="InterPro" id="IPR001926">
    <property type="entry name" value="TrpB-like_PALP"/>
</dbReference>
<evidence type="ECO:0000259" key="4">
    <source>
        <dbReference type="Pfam" id="PF00291"/>
    </source>
</evidence>
<dbReference type="RefSeq" id="WP_015102521.1">
    <property type="nucleotide sequence ID" value="NC_019673.1"/>
</dbReference>
<gene>
    <name evidence="5" type="ordered locus">BN6_51430</name>
</gene>
<evidence type="ECO:0000256" key="3">
    <source>
        <dbReference type="SAM" id="MobiDB-lite"/>
    </source>
</evidence>
<dbReference type="InterPro" id="IPR036052">
    <property type="entry name" value="TrpB-like_PALP_sf"/>
</dbReference>
<dbReference type="Pfam" id="PF00291">
    <property type="entry name" value="PALP"/>
    <property type="match status" value="1"/>
</dbReference>
<proteinExistence type="predicted"/>
<dbReference type="GO" id="GO:1901605">
    <property type="term" value="P:alpha-amino acid metabolic process"/>
    <property type="evidence" value="ECO:0007669"/>
    <property type="project" value="UniProtKB-ARBA"/>
</dbReference>
<dbReference type="Proteomes" id="UP000006281">
    <property type="component" value="Chromosome"/>
</dbReference>
<sequence>MARPGRRCGTRRSRVVRHRCRSMTRRPPEGFDDDLDPHDGTTEGHRGHDPPPAADPGVRTVRDDSAATPTVHEHITDAIRTPSLVRLAPNTVLIRFETLKVYAALGAVRHLLDTGVLRPGQTVVDSSSGIYALALAMACHRYGLRCHIVASTTVDDTLRAQLEILGVTVDQMPPSHDLDLDQNRRVARVRELLARQPDLHWMRQYHDPVHHRGYAELADLLRSALPGEPLTVVGSVGTGASTGGLVRALRRHDPLVRLVGVQPFGSVTFGSERFTDPDAIIAGIGSAIHFDNVHHELYDRVHWMDFQHAMAATIDLMRTHAVFAGLSTGAAHLAAQWEAGRDPVRTHVVIGADTGHRYTARVFARHREALAPALLAPAEITSLEELAPPWAAIDWARRSYEPAVPAQQRPQDCRKDLVP</sequence>
<feature type="compositionally biased region" description="Basic residues" evidence="3">
    <location>
        <begin position="1"/>
        <end position="24"/>
    </location>
</feature>
<dbReference type="HOGENOM" id="CLU_021018_1_0_11"/>
<dbReference type="eggNOG" id="COG0031">
    <property type="taxonomic scope" value="Bacteria"/>
</dbReference>
<organism evidence="5 6">
    <name type="scientific">Saccharothrix espanaensis (strain ATCC 51144 / DSM 44229 / JCM 9112 / NBRC 15066 / NRRL 15764)</name>
    <dbReference type="NCBI Taxonomy" id="1179773"/>
    <lineage>
        <taxon>Bacteria</taxon>
        <taxon>Bacillati</taxon>
        <taxon>Actinomycetota</taxon>
        <taxon>Actinomycetes</taxon>
        <taxon>Pseudonocardiales</taxon>
        <taxon>Pseudonocardiaceae</taxon>
        <taxon>Saccharothrix</taxon>
    </lineage>
</organism>
<protein>
    <submittedName>
        <fullName evidence="5">Pyridoxal-5'-phosphate-dependent protein, beta subunit</fullName>
    </submittedName>
</protein>
<accession>K0K687</accession>